<dbReference type="GO" id="GO:0032981">
    <property type="term" value="P:mitochondrial respiratory chain complex I assembly"/>
    <property type="evidence" value="ECO:0007669"/>
    <property type="project" value="TreeGrafter"/>
</dbReference>
<dbReference type="AlphaFoldDB" id="A0AAJ0G676"/>
<evidence type="ECO:0000256" key="6">
    <source>
        <dbReference type="ARBA" id="ARBA00048612"/>
    </source>
</evidence>
<dbReference type="GO" id="GO:0032259">
    <property type="term" value="P:methylation"/>
    <property type="evidence" value="ECO:0007669"/>
    <property type="project" value="UniProtKB-KW"/>
</dbReference>
<dbReference type="Gene3D" id="3.40.50.12710">
    <property type="match status" value="1"/>
</dbReference>
<evidence type="ECO:0000256" key="5">
    <source>
        <dbReference type="ARBA" id="ARBA00023128"/>
    </source>
</evidence>
<dbReference type="GO" id="GO:0035243">
    <property type="term" value="F:protein-arginine omega-N symmetric methyltransferase activity"/>
    <property type="evidence" value="ECO:0007669"/>
    <property type="project" value="UniProtKB-EC"/>
</dbReference>
<dbReference type="PANTHER" id="PTHR12049">
    <property type="entry name" value="PROTEIN ARGININE METHYLTRANSFERASE NDUFAF7, MITOCHONDRIAL"/>
    <property type="match status" value="1"/>
</dbReference>
<feature type="region of interest" description="Disordered" evidence="8">
    <location>
        <begin position="280"/>
        <end position="305"/>
    </location>
</feature>
<dbReference type="EMBL" id="JAWDJX010000034">
    <property type="protein sequence ID" value="KAK3050218.1"/>
    <property type="molecule type" value="Genomic_DNA"/>
</dbReference>
<evidence type="ECO:0000256" key="3">
    <source>
        <dbReference type="ARBA" id="ARBA00022603"/>
    </source>
</evidence>
<organism evidence="9 10">
    <name type="scientific">Extremus antarcticus</name>
    <dbReference type="NCBI Taxonomy" id="702011"/>
    <lineage>
        <taxon>Eukaryota</taxon>
        <taxon>Fungi</taxon>
        <taxon>Dikarya</taxon>
        <taxon>Ascomycota</taxon>
        <taxon>Pezizomycotina</taxon>
        <taxon>Dothideomycetes</taxon>
        <taxon>Dothideomycetidae</taxon>
        <taxon>Mycosphaerellales</taxon>
        <taxon>Extremaceae</taxon>
        <taxon>Extremus</taxon>
    </lineage>
</organism>
<keyword evidence="5 7" id="KW-0496">Mitochondrion</keyword>
<gene>
    <name evidence="9" type="ORF">LTR09_008607</name>
</gene>
<dbReference type="InterPro" id="IPR038375">
    <property type="entry name" value="NDUFAF7_sf"/>
</dbReference>
<comment type="subcellular location">
    <subcellularLocation>
        <location evidence="1 7">Mitochondrion</location>
    </subcellularLocation>
</comment>
<protein>
    <recommendedName>
        <fullName evidence="7">Protein arginine methyltransferase NDUFAF7</fullName>
        <ecNumber evidence="7">2.1.1.320</ecNumber>
    </recommendedName>
</protein>
<dbReference type="Pfam" id="PF02636">
    <property type="entry name" value="Methyltransf_28"/>
    <property type="match status" value="1"/>
</dbReference>
<comment type="similarity">
    <text evidence="2 7">Belongs to the NDUFAF7 family.</text>
</comment>
<feature type="compositionally biased region" description="Polar residues" evidence="8">
    <location>
        <begin position="198"/>
        <end position="208"/>
    </location>
</feature>
<evidence type="ECO:0000256" key="1">
    <source>
        <dbReference type="ARBA" id="ARBA00004173"/>
    </source>
</evidence>
<dbReference type="Proteomes" id="UP001271007">
    <property type="component" value="Unassembled WGS sequence"/>
</dbReference>
<accession>A0AAJ0G676</accession>
<sequence>MRQCLTSDLGGYYSSSGPSDRDQFGTKGDFVTSPEISQIFGELIGIWVVAEWIAQGRRSDGIYLMELGPGRGTLMDDMLRTIRNFPDLAKAIEAVYLVEASPRLRVAQHKLLSGDKPLVKNAIGHESTSRHSDELKIVWAEDLRLVPKEASKTPFIVAHEFFDALPIHVFQSVKPPPRQEAGSRTLQTPTGPIEPKQRSAQRPEQSQWRELLVSPKPPHRLKEGETEFELSMSRNSTPHSMYLPETSPRYQALKGMDSATIEVSPESQSYVRDLAIRLGGSNPVAPPSPSATPGSGRRVASTKEETVIKPQPSGAALFIDYGPSATIPANSLRGIRSHELVSPFDSPGVVDISADVDFLALAETAINSSPGVEVHGPVDQARFLTAMGIEERAAQLIKQAVDKERAGSTGQDKGELTELVKRVESGWKRLVDRGPQGMGRLYQVMAVVPHSPPREGQSPRRPVGFGGDISL</sequence>
<keyword evidence="4 7" id="KW-0808">Transferase</keyword>
<feature type="region of interest" description="Disordered" evidence="8">
    <location>
        <begin position="450"/>
        <end position="471"/>
    </location>
</feature>
<evidence type="ECO:0000256" key="4">
    <source>
        <dbReference type="ARBA" id="ARBA00022679"/>
    </source>
</evidence>
<evidence type="ECO:0000256" key="8">
    <source>
        <dbReference type="SAM" id="MobiDB-lite"/>
    </source>
</evidence>
<keyword evidence="3 7" id="KW-0489">Methyltransferase</keyword>
<evidence type="ECO:0000256" key="7">
    <source>
        <dbReference type="RuleBase" id="RU364114"/>
    </source>
</evidence>
<evidence type="ECO:0000313" key="10">
    <source>
        <dbReference type="Proteomes" id="UP001271007"/>
    </source>
</evidence>
<dbReference type="InterPro" id="IPR003788">
    <property type="entry name" value="NDUFAF7"/>
</dbReference>
<feature type="region of interest" description="Disordered" evidence="8">
    <location>
        <begin position="1"/>
        <end position="27"/>
    </location>
</feature>
<evidence type="ECO:0000256" key="2">
    <source>
        <dbReference type="ARBA" id="ARBA00005891"/>
    </source>
</evidence>
<dbReference type="InterPro" id="IPR029063">
    <property type="entry name" value="SAM-dependent_MTases_sf"/>
</dbReference>
<dbReference type="PANTHER" id="PTHR12049:SF7">
    <property type="entry name" value="PROTEIN ARGININE METHYLTRANSFERASE NDUFAF7, MITOCHONDRIAL"/>
    <property type="match status" value="1"/>
</dbReference>
<reference evidence="9" key="1">
    <citation type="submission" date="2023-04" db="EMBL/GenBank/DDBJ databases">
        <title>Black Yeasts Isolated from many extreme environments.</title>
        <authorList>
            <person name="Coleine C."/>
            <person name="Stajich J.E."/>
            <person name="Selbmann L."/>
        </authorList>
    </citation>
    <scope>NUCLEOTIDE SEQUENCE</scope>
    <source>
        <strain evidence="9">CCFEE 5312</strain>
    </source>
</reference>
<proteinExistence type="inferred from homology"/>
<keyword evidence="10" id="KW-1185">Reference proteome</keyword>
<comment type="function">
    <text evidence="7">Arginine methyltransferase involved in the assembly or stability of mitochondrial NADH:ubiquinone oxidoreductase complex (complex I).</text>
</comment>
<comment type="catalytic activity">
    <reaction evidence="6 7">
        <text>L-arginyl-[protein] + 2 S-adenosyl-L-methionine = N(omega),N(omega)'-dimethyl-L-arginyl-[protein] + 2 S-adenosyl-L-homocysteine + 2 H(+)</text>
        <dbReference type="Rhea" id="RHEA:48108"/>
        <dbReference type="Rhea" id="RHEA-COMP:10532"/>
        <dbReference type="Rhea" id="RHEA-COMP:11992"/>
        <dbReference type="ChEBI" id="CHEBI:15378"/>
        <dbReference type="ChEBI" id="CHEBI:29965"/>
        <dbReference type="ChEBI" id="CHEBI:57856"/>
        <dbReference type="ChEBI" id="CHEBI:59789"/>
        <dbReference type="ChEBI" id="CHEBI:88221"/>
        <dbReference type="EC" id="2.1.1.320"/>
    </reaction>
</comment>
<dbReference type="SUPFAM" id="SSF53335">
    <property type="entry name" value="S-adenosyl-L-methionine-dependent methyltransferases"/>
    <property type="match status" value="2"/>
</dbReference>
<feature type="region of interest" description="Disordered" evidence="8">
    <location>
        <begin position="173"/>
        <end position="244"/>
    </location>
</feature>
<dbReference type="GO" id="GO:0005739">
    <property type="term" value="C:mitochondrion"/>
    <property type="evidence" value="ECO:0007669"/>
    <property type="project" value="UniProtKB-SubCell"/>
</dbReference>
<evidence type="ECO:0000313" key="9">
    <source>
        <dbReference type="EMBL" id="KAK3050218.1"/>
    </source>
</evidence>
<dbReference type="EC" id="2.1.1.320" evidence="7"/>
<name>A0AAJ0G676_9PEZI</name>
<comment type="caution">
    <text evidence="9">The sequence shown here is derived from an EMBL/GenBank/DDBJ whole genome shotgun (WGS) entry which is preliminary data.</text>
</comment>